<dbReference type="GO" id="GO:0006281">
    <property type="term" value="P:DNA repair"/>
    <property type="evidence" value="ECO:0007669"/>
    <property type="project" value="UniProtKB-KW"/>
</dbReference>
<evidence type="ECO:0000256" key="7">
    <source>
        <dbReference type="ARBA" id="ARBA00023204"/>
    </source>
</evidence>
<dbReference type="GO" id="GO:0097506">
    <property type="term" value="F:deaminated base DNA N-glycosylase activity"/>
    <property type="evidence" value="ECO:0007669"/>
    <property type="project" value="UniProtKB-ARBA"/>
</dbReference>
<keyword evidence="3" id="KW-0227">DNA damage</keyword>
<evidence type="ECO:0000256" key="4">
    <source>
        <dbReference type="ARBA" id="ARBA00022801"/>
    </source>
</evidence>
<accession>A0A382W0H0</accession>
<feature type="domain" description="Uracil-DNA glycosylase-like" evidence="8">
    <location>
        <begin position="23"/>
        <end position="129"/>
    </location>
</feature>
<dbReference type="CDD" id="cd10030">
    <property type="entry name" value="UDG-F4_TTUDGA_SPO1dp_like"/>
    <property type="match status" value="1"/>
</dbReference>
<keyword evidence="2" id="KW-0479">Metal-binding</keyword>
<keyword evidence="6" id="KW-0411">Iron-sulfur</keyword>
<dbReference type="AlphaFoldDB" id="A0A382W0H0"/>
<gene>
    <name evidence="9" type="ORF">METZ01_LOCUS404619</name>
</gene>
<keyword evidence="1" id="KW-0004">4Fe-4S</keyword>
<keyword evidence="4" id="KW-0378">Hydrolase</keyword>
<evidence type="ECO:0000256" key="5">
    <source>
        <dbReference type="ARBA" id="ARBA00023004"/>
    </source>
</evidence>
<reference evidence="9" key="1">
    <citation type="submission" date="2018-05" db="EMBL/GenBank/DDBJ databases">
        <authorList>
            <person name="Lanie J.A."/>
            <person name="Ng W.-L."/>
            <person name="Kazmierczak K.M."/>
            <person name="Andrzejewski T.M."/>
            <person name="Davidsen T.M."/>
            <person name="Wayne K.J."/>
            <person name="Tettelin H."/>
            <person name="Glass J.I."/>
            <person name="Rusch D."/>
            <person name="Podicherti R."/>
            <person name="Tsui H.-C.T."/>
            <person name="Winkler M.E."/>
        </authorList>
    </citation>
    <scope>NUCLEOTIDE SEQUENCE</scope>
</reference>
<evidence type="ECO:0000256" key="2">
    <source>
        <dbReference type="ARBA" id="ARBA00022723"/>
    </source>
</evidence>
<keyword evidence="5" id="KW-0408">Iron</keyword>
<protein>
    <recommendedName>
        <fullName evidence="8">Uracil-DNA glycosylase-like domain-containing protein</fullName>
    </recommendedName>
</protein>
<keyword evidence="7" id="KW-0234">DNA repair</keyword>
<evidence type="ECO:0000259" key="8">
    <source>
        <dbReference type="SMART" id="SM00986"/>
    </source>
</evidence>
<dbReference type="PANTHER" id="PTHR33693">
    <property type="entry name" value="TYPE-5 URACIL-DNA GLYCOSYLASE"/>
    <property type="match status" value="1"/>
</dbReference>
<sequence length="129" mass="13841">MEKKAASCRLCPYLADQPAVLSSANGSLNARIVFVAEAPGRFGAGRTGVPFQGDRSGDNFEILLKHTGLTRSEVFITNAVLCNPLENGNNRRPITGEIKNCSSFLKETLGIIRPRVVVTLGIVALQSLN</sequence>
<dbReference type="GO" id="GO:0046872">
    <property type="term" value="F:metal ion binding"/>
    <property type="evidence" value="ECO:0007669"/>
    <property type="project" value="UniProtKB-KW"/>
</dbReference>
<evidence type="ECO:0000313" key="9">
    <source>
        <dbReference type="EMBL" id="SVD51765.1"/>
    </source>
</evidence>
<dbReference type="SMART" id="SM00986">
    <property type="entry name" value="UDG"/>
    <property type="match status" value="1"/>
</dbReference>
<dbReference type="InterPro" id="IPR005122">
    <property type="entry name" value="Uracil-DNA_glycosylase-like"/>
</dbReference>
<dbReference type="Gene3D" id="3.40.470.10">
    <property type="entry name" value="Uracil-DNA glycosylase-like domain"/>
    <property type="match status" value="1"/>
</dbReference>
<evidence type="ECO:0000256" key="1">
    <source>
        <dbReference type="ARBA" id="ARBA00022485"/>
    </source>
</evidence>
<evidence type="ECO:0000256" key="3">
    <source>
        <dbReference type="ARBA" id="ARBA00022763"/>
    </source>
</evidence>
<dbReference type="GO" id="GO:0051539">
    <property type="term" value="F:4 iron, 4 sulfur cluster binding"/>
    <property type="evidence" value="ECO:0007669"/>
    <property type="project" value="UniProtKB-KW"/>
</dbReference>
<dbReference type="SUPFAM" id="SSF52141">
    <property type="entry name" value="Uracil-DNA glycosylase-like"/>
    <property type="match status" value="1"/>
</dbReference>
<dbReference type="Pfam" id="PF03167">
    <property type="entry name" value="UDG"/>
    <property type="match status" value="1"/>
</dbReference>
<name>A0A382W0H0_9ZZZZ</name>
<organism evidence="9">
    <name type="scientific">marine metagenome</name>
    <dbReference type="NCBI Taxonomy" id="408172"/>
    <lineage>
        <taxon>unclassified sequences</taxon>
        <taxon>metagenomes</taxon>
        <taxon>ecological metagenomes</taxon>
    </lineage>
</organism>
<proteinExistence type="predicted"/>
<feature type="non-terminal residue" evidence="9">
    <location>
        <position position="129"/>
    </location>
</feature>
<dbReference type="InterPro" id="IPR051536">
    <property type="entry name" value="UDG_Type-4/5"/>
</dbReference>
<evidence type="ECO:0000256" key="6">
    <source>
        <dbReference type="ARBA" id="ARBA00023014"/>
    </source>
</evidence>
<dbReference type="EMBL" id="UINC01155737">
    <property type="protein sequence ID" value="SVD51765.1"/>
    <property type="molecule type" value="Genomic_DNA"/>
</dbReference>
<dbReference type="SMART" id="SM00987">
    <property type="entry name" value="UreE_C"/>
    <property type="match status" value="1"/>
</dbReference>
<dbReference type="InterPro" id="IPR036895">
    <property type="entry name" value="Uracil-DNA_glycosylase-like_sf"/>
</dbReference>